<reference evidence="2" key="1">
    <citation type="journal article" date="2020" name="New Phytol.">
        <title>Comparative genomics reveals dynamic genome evolution in host specialist ectomycorrhizal fungi.</title>
        <authorList>
            <person name="Lofgren L.A."/>
            <person name="Nguyen N.H."/>
            <person name="Vilgalys R."/>
            <person name="Ruytinx J."/>
            <person name="Liao H.L."/>
            <person name="Branco S."/>
            <person name="Kuo A."/>
            <person name="LaButti K."/>
            <person name="Lipzen A."/>
            <person name="Andreopoulos W."/>
            <person name="Pangilinan J."/>
            <person name="Riley R."/>
            <person name="Hundley H."/>
            <person name="Na H."/>
            <person name="Barry K."/>
            <person name="Grigoriev I.V."/>
            <person name="Stajich J.E."/>
            <person name="Kennedy P.G."/>
        </authorList>
    </citation>
    <scope>NUCLEOTIDE SEQUENCE</scope>
    <source>
        <strain evidence="2">FC203</strain>
    </source>
</reference>
<dbReference type="GeneID" id="64664831"/>
<gene>
    <name evidence="2" type="ORF">F5891DRAFT_1282402</name>
</gene>
<evidence type="ECO:0000313" key="3">
    <source>
        <dbReference type="Proteomes" id="UP001195769"/>
    </source>
</evidence>
<dbReference type="EMBL" id="JABBWK010000124">
    <property type="protein sequence ID" value="KAG1891721.1"/>
    <property type="molecule type" value="Genomic_DNA"/>
</dbReference>
<evidence type="ECO:0000313" key="2">
    <source>
        <dbReference type="EMBL" id="KAG1891721.1"/>
    </source>
</evidence>
<organism evidence="2 3">
    <name type="scientific">Suillus fuscotomentosus</name>
    <dbReference type="NCBI Taxonomy" id="1912939"/>
    <lineage>
        <taxon>Eukaryota</taxon>
        <taxon>Fungi</taxon>
        <taxon>Dikarya</taxon>
        <taxon>Basidiomycota</taxon>
        <taxon>Agaricomycotina</taxon>
        <taxon>Agaricomycetes</taxon>
        <taxon>Agaricomycetidae</taxon>
        <taxon>Boletales</taxon>
        <taxon>Suillineae</taxon>
        <taxon>Suillaceae</taxon>
        <taxon>Suillus</taxon>
    </lineage>
</organism>
<keyword evidence="1" id="KW-0472">Membrane</keyword>
<feature type="transmembrane region" description="Helical" evidence="1">
    <location>
        <begin position="302"/>
        <end position="325"/>
    </location>
</feature>
<comment type="caution">
    <text evidence="2">The sequence shown here is derived from an EMBL/GenBank/DDBJ whole genome shotgun (WGS) entry which is preliminary data.</text>
</comment>
<dbReference type="AlphaFoldDB" id="A0AAD4DRS8"/>
<feature type="transmembrane region" description="Helical" evidence="1">
    <location>
        <begin position="218"/>
        <end position="242"/>
    </location>
</feature>
<feature type="transmembrane region" description="Helical" evidence="1">
    <location>
        <begin position="263"/>
        <end position="290"/>
    </location>
</feature>
<dbReference type="Proteomes" id="UP001195769">
    <property type="component" value="Unassembled WGS sequence"/>
</dbReference>
<protein>
    <submittedName>
        <fullName evidence="2">Uncharacterized protein</fullName>
    </submittedName>
</protein>
<accession>A0AAD4DRS8</accession>
<keyword evidence="3" id="KW-1185">Reference proteome</keyword>
<dbReference type="RefSeq" id="XP_041218197.1">
    <property type="nucleotide sequence ID" value="XM_041370533.1"/>
</dbReference>
<keyword evidence="1" id="KW-1133">Transmembrane helix</keyword>
<feature type="transmembrane region" description="Helical" evidence="1">
    <location>
        <begin position="187"/>
        <end position="206"/>
    </location>
</feature>
<feature type="transmembrane region" description="Helical" evidence="1">
    <location>
        <begin position="12"/>
        <end position="33"/>
    </location>
</feature>
<name>A0AAD4DRS8_9AGAM</name>
<proteinExistence type="predicted"/>
<evidence type="ECO:0000256" key="1">
    <source>
        <dbReference type="SAM" id="Phobius"/>
    </source>
</evidence>
<keyword evidence="1" id="KW-0812">Transmembrane</keyword>
<sequence>MYMPSACFSSVYFFHSLHSCISIRISIKFIFYVQFSTRVLSRKMALAFLLTPIDATLCKCRYRLITYFHVLTSINPFHCLYILVIVRVSGMSSATLPLLMSSPSQSTRVANGYSAQSSQPNTPPDDFFDEFPPKWNAPKPFISRHIFQICCFIFTWRSDLHWLHDLLKEGNAWEELHSRYLTQLNQVSTVQGLVLATAAVFISSNPPLAKDVNYISNASYACLAESLIFSLFGLLFQLKVSASGIIFQQRSAAKIIIERRWRIFWHLLGLVVPIIIFTISVVLLLIAIVLTGFASHSETVRIYLSITFTFLATCHLVSILGSPFYHHFSNLWIHILRTESGEKPQEDVDA</sequence>